<comment type="caution">
    <text evidence="2">The sequence shown here is derived from an EMBL/GenBank/DDBJ whole genome shotgun (WGS) entry which is preliminary data.</text>
</comment>
<reference evidence="2" key="1">
    <citation type="journal article" date="2015" name="Nature">
        <title>Complex archaea that bridge the gap between prokaryotes and eukaryotes.</title>
        <authorList>
            <person name="Spang A."/>
            <person name="Saw J.H."/>
            <person name="Jorgensen S.L."/>
            <person name="Zaremba-Niedzwiedzka K."/>
            <person name="Martijn J."/>
            <person name="Lind A.E."/>
            <person name="van Eijk R."/>
            <person name="Schleper C."/>
            <person name="Guy L."/>
            <person name="Ettema T.J."/>
        </authorList>
    </citation>
    <scope>NUCLEOTIDE SEQUENCE</scope>
</reference>
<dbReference type="AlphaFoldDB" id="A0A0F9C641"/>
<dbReference type="InterPro" id="IPR007138">
    <property type="entry name" value="ABM_dom"/>
</dbReference>
<accession>A0A0F9C641</accession>
<dbReference type="SUPFAM" id="SSF54909">
    <property type="entry name" value="Dimeric alpha+beta barrel"/>
    <property type="match status" value="1"/>
</dbReference>
<organism evidence="2">
    <name type="scientific">marine sediment metagenome</name>
    <dbReference type="NCBI Taxonomy" id="412755"/>
    <lineage>
        <taxon>unclassified sequences</taxon>
        <taxon>metagenomes</taxon>
        <taxon>ecological metagenomes</taxon>
    </lineage>
</organism>
<dbReference type="EMBL" id="LAZR01034674">
    <property type="protein sequence ID" value="KKL44674.1"/>
    <property type="molecule type" value="Genomic_DNA"/>
</dbReference>
<sequence>MAIITIAIINIKEGKMEEAKEVLKKAVPKVRESEPGTLEYIPYTFKYNPNSIIFFEKYEDESAVQAHGANIPKTMAEFGPFLDRGSVSLTIINDELTSVRHIKKII</sequence>
<evidence type="ECO:0000259" key="1">
    <source>
        <dbReference type="PROSITE" id="PS51725"/>
    </source>
</evidence>
<evidence type="ECO:0000313" key="2">
    <source>
        <dbReference type="EMBL" id="KKL44674.1"/>
    </source>
</evidence>
<name>A0A0F9C641_9ZZZZ</name>
<proteinExistence type="predicted"/>
<dbReference type="Pfam" id="PF03992">
    <property type="entry name" value="ABM"/>
    <property type="match status" value="1"/>
</dbReference>
<dbReference type="PROSITE" id="PS51725">
    <property type="entry name" value="ABM"/>
    <property type="match status" value="1"/>
</dbReference>
<protein>
    <recommendedName>
        <fullName evidence="1">ABM domain-containing protein</fullName>
    </recommendedName>
</protein>
<feature type="domain" description="ABM" evidence="1">
    <location>
        <begin position="3"/>
        <end position="100"/>
    </location>
</feature>
<gene>
    <name evidence="2" type="ORF">LCGC14_2363330</name>
</gene>
<dbReference type="Gene3D" id="3.30.70.100">
    <property type="match status" value="1"/>
</dbReference>
<dbReference type="InterPro" id="IPR011008">
    <property type="entry name" value="Dimeric_a/b-barrel"/>
</dbReference>